<evidence type="ECO:0000256" key="1">
    <source>
        <dbReference type="SAM" id="Phobius"/>
    </source>
</evidence>
<evidence type="ECO:0000313" key="2">
    <source>
        <dbReference type="EMBL" id="STF08786.1"/>
    </source>
</evidence>
<proteinExistence type="predicted"/>
<gene>
    <name evidence="2" type="ORF">NCTC12360_03782</name>
</gene>
<accession>A0A376L5X5</accession>
<name>A0A376L5X5_ENTGA</name>
<dbReference type="AlphaFoldDB" id="A0A376L5X5"/>
<dbReference type="EMBL" id="UFYW01000002">
    <property type="protein sequence ID" value="STF08786.1"/>
    <property type="molecule type" value="Genomic_DNA"/>
</dbReference>
<sequence>MKKSLNIKWFIISLIIPLISAFVLNPREKTSDGMTSYLMGFPVPFITYRSYEGFLENRFLILLPSMWKKIQIDLAVYFISVLIVYIIIALFFRVIRMQQTNLKQR</sequence>
<keyword evidence="1" id="KW-0812">Transmembrane</keyword>
<keyword evidence="1" id="KW-0472">Membrane</keyword>
<evidence type="ECO:0000313" key="3">
    <source>
        <dbReference type="Proteomes" id="UP000254807"/>
    </source>
</evidence>
<organism evidence="2 3">
    <name type="scientific">Enterococcus gallinarum</name>
    <dbReference type="NCBI Taxonomy" id="1353"/>
    <lineage>
        <taxon>Bacteria</taxon>
        <taxon>Bacillati</taxon>
        <taxon>Bacillota</taxon>
        <taxon>Bacilli</taxon>
        <taxon>Lactobacillales</taxon>
        <taxon>Enterococcaceae</taxon>
        <taxon>Enterococcus</taxon>
    </lineage>
</organism>
<keyword evidence="1" id="KW-1133">Transmembrane helix</keyword>
<feature type="transmembrane region" description="Helical" evidence="1">
    <location>
        <begin position="7"/>
        <end position="24"/>
    </location>
</feature>
<dbReference type="OrthoDB" id="9802264at2"/>
<dbReference type="RefSeq" id="WP_060815228.1">
    <property type="nucleotide sequence ID" value="NZ_JARPZP010000036.1"/>
</dbReference>
<keyword evidence="3" id="KW-1185">Reference proteome</keyword>
<reference evidence="2 3" key="1">
    <citation type="submission" date="2018-06" db="EMBL/GenBank/DDBJ databases">
        <authorList>
            <consortium name="Pathogen Informatics"/>
            <person name="Doyle S."/>
        </authorList>
    </citation>
    <scope>NUCLEOTIDE SEQUENCE [LARGE SCALE GENOMIC DNA]</scope>
    <source>
        <strain evidence="2 3">NCTC12360</strain>
    </source>
</reference>
<feature type="transmembrane region" description="Helical" evidence="1">
    <location>
        <begin position="74"/>
        <end position="95"/>
    </location>
</feature>
<dbReference type="Proteomes" id="UP000254807">
    <property type="component" value="Unassembled WGS sequence"/>
</dbReference>
<protein>
    <submittedName>
        <fullName evidence="2">Uncharacterized protein</fullName>
    </submittedName>
</protein>